<dbReference type="AlphaFoldDB" id="A0A1T5LNJ6"/>
<dbReference type="InterPro" id="IPR010359">
    <property type="entry name" value="IrrE_HExxH"/>
</dbReference>
<evidence type="ECO:0000259" key="1">
    <source>
        <dbReference type="Pfam" id="PF06114"/>
    </source>
</evidence>
<dbReference type="Gene3D" id="1.10.10.2910">
    <property type="match status" value="1"/>
</dbReference>
<proteinExistence type="predicted"/>
<dbReference type="Pfam" id="PF06114">
    <property type="entry name" value="Peptidase_M78"/>
    <property type="match status" value="1"/>
</dbReference>
<sequence length="166" mass="19195">MMTSYIKELADSLKKKFNSNNPFIIAKGLNVNVKMKELPELKGFYTINQRNRFIIVNSKLDATMIKIVLAHELGHDQLHRGIMDFFTETNIYTLTNQTEFEANLFAAELLVDDEEVINVLKSGYDFFTTAKMLYIDKNLLSIKLQAMNNRGYELNIPIGYKKGFLR</sequence>
<evidence type="ECO:0000313" key="2">
    <source>
        <dbReference type="EMBL" id="SKC77494.1"/>
    </source>
</evidence>
<organism evidence="2 3">
    <name type="scientific">Maledivibacter halophilus</name>
    <dbReference type="NCBI Taxonomy" id="36842"/>
    <lineage>
        <taxon>Bacteria</taxon>
        <taxon>Bacillati</taxon>
        <taxon>Bacillota</taxon>
        <taxon>Clostridia</taxon>
        <taxon>Peptostreptococcales</taxon>
        <taxon>Caminicellaceae</taxon>
        <taxon>Maledivibacter</taxon>
    </lineage>
</organism>
<name>A0A1T5LNJ6_9FIRM</name>
<feature type="domain" description="IrrE N-terminal-like" evidence="1">
    <location>
        <begin position="31"/>
        <end position="122"/>
    </location>
</feature>
<dbReference type="STRING" id="36842.SAMN02194393_03144"/>
<dbReference type="OrthoDB" id="9816277at2"/>
<dbReference type="RefSeq" id="WP_079492851.1">
    <property type="nucleotide sequence ID" value="NZ_FUZT01000007.1"/>
</dbReference>
<dbReference type="EMBL" id="FUZT01000007">
    <property type="protein sequence ID" value="SKC77494.1"/>
    <property type="molecule type" value="Genomic_DNA"/>
</dbReference>
<protein>
    <submittedName>
        <fullName evidence="2">Zn-dependent peptidase ImmA, M78 family</fullName>
    </submittedName>
</protein>
<accession>A0A1T5LNJ6</accession>
<dbReference type="Proteomes" id="UP000190285">
    <property type="component" value="Unassembled WGS sequence"/>
</dbReference>
<gene>
    <name evidence="2" type="ORF">SAMN02194393_03144</name>
</gene>
<reference evidence="2 3" key="1">
    <citation type="submission" date="2017-02" db="EMBL/GenBank/DDBJ databases">
        <authorList>
            <person name="Peterson S.W."/>
        </authorList>
    </citation>
    <scope>NUCLEOTIDE SEQUENCE [LARGE SCALE GENOMIC DNA]</scope>
    <source>
        <strain evidence="2 3">M1</strain>
    </source>
</reference>
<keyword evidence="3" id="KW-1185">Reference proteome</keyword>
<evidence type="ECO:0000313" key="3">
    <source>
        <dbReference type="Proteomes" id="UP000190285"/>
    </source>
</evidence>